<comment type="caution">
    <text evidence="1">The sequence shown here is derived from an EMBL/GenBank/DDBJ whole genome shotgun (WGS) entry which is preliminary data.</text>
</comment>
<proteinExistence type="predicted"/>
<protein>
    <submittedName>
        <fullName evidence="1">Uncharacterized protein</fullName>
    </submittedName>
</protein>
<dbReference type="EMBL" id="JAKOOW010000028">
    <property type="protein sequence ID" value="MCG6504500.1"/>
    <property type="molecule type" value="Genomic_DNA"/>
</dbReference>
<reference evidence="1 2" key="1">
    <citation type="submission" date="2022-02" db="EMBL/GenBank/DDBJ databases">
        <title>Genome sequence data of Kingella unionensis sp. nov. strain CICC 24913 (CCUG 75125).</title>
        <authorList>
            <person name="Xiao M."/>
        </authorList>
    </citation>
    <scope>NUCLEOTIDE SEQUENCE [LARGE SCALE GENOMIC DNA]</scope>
    <source>
        <strain evidence="1 2">CICC 24913</strain>
    </source>
</reference>
<evidence type="ECO:0000313" key="2">
    <source>
        <dbReference type="Proteomes" id="UP001298424"/>
    </source>
</evidence>
<accession>A0ABS9NP91</accession>
<keyword evidence="2" id="KW-1185">Reference proteome</keyword>
<sequence length="162" mass="18648">MEKEKLREVNDYLPLDFQYRQQLKNGSRTFNIRLEKGHCRRLLSENTPEQIRRKRDLSSAKLAVSRLNSTLPQNDGFGLVLYQIVLENDTVHYRYRLSPSVQESAFTPEKWQEFFQNMRKLDICTADPSTLGAIASFGISSTLTLPSGREIRTTQKAGDCAF</sequence>
<organism evidence="1 2">
    <name type="scientific">Kingella pumchi</name>
    <dbReference type="NCBI Taxonomy" id="2779506"/>
    <lineage>
        <taxon>Bacteria</taxon>
        <taxon>Pseudomonadati</taxon>
        <taxon>Pseudomonadota</taxon>
        <taxon>Betaproteobacteria</taxon>
        <taxon>Neisseriales</taxon>
        <taxon>Neisseriaceae</taxon>
        <taxon>Kingella</taxon>
    </lineage>
</organism>
<dbReference type="RefSeq" id="WP_238747993.1">
    <property type="nucleotide sequence ID" value="NZ_JAKOOW010000028.1"/>
</dbReference>
<evidence type="ECO:0000313" key="1">
    <source>
        <dbReference type="EMBL" id="MCG6504500.1"/>
    </source>
</evidence>
<name>A0ABS9NP91_9NEIS</name>
<gene>
    <name evidence="1" type="ORF">MB824_08320</name>
</gene>
<dbReference type="Proteomes" id="UP001298424">
    <property type="component" value="Unassembled WGS sequence"/>
</dbReference>